<comment type="subcellular location">
    <subcellularLocation>
        <location evidence="1">Nucleus</location>
    </subcellularLocation>
</comment>
<dbReference type="SMART" id="SM00582">
    <property type="entry name" value="RPR"/>
    <property type="match status" value="1"/>
</dbReference>
<dbReference type="EMBL" id="MVGC01000030">
    <property type="protein sequence ID" value="RJE26066.1"/>
    <property type="molecule type" value="Genomic_DNA"/>
</dbReference>
<keyword evidence="4 7" id="KW-0694">RNA-binding</keyword>
<evidence type="ECO:0000259" key="10">
    <source>
        <dbReference type="PROSITE" id="PS51391"/>
    </source>
</evidence>
<dbReference type="PROSITE" id="PS50102">
    <property type="entry name" value="RRM"/>
    <property type="match status" value="1"/>
</dbReference>
<keyword evidence="12" id="KW-1185">Reference proteome</keyword>
<dbReference type="InterPro" id="IPR006569">
    <property type="entry name" value="CID_dom"/>
</dbReference>
<feature type="compositionally biased region" description="Low complexity" evidence="8">
    <location>
        <begin position="178"/>
        <end position="194"/>
    </location>
</feature>
<dbReference type="InterPro" id="IPR048892">
    <property type="entry name" value="Nrd1_Seb1_dom2"/>
</dbReference>
<dbReference type="AlphaFoldDB" id="A0A3A2ZSN9"/>
<dbReference type="Pfam" id="PF21380">
    <property type="entry name" value="Nrd1-Seb1_dom2"/>
    <property type="match status" value="1"/>
</dbReference>
<dbReference type="InterPro" id="IPR039171">
    <property type="entry name" value="Cwc2/Slt11"/>
</dbReference>
<dbReference type="GO" id="GO:0031126">
    <property type="term" value="P:sno(s)RNA 3'-end processing"/>
    <property type="evidence" value="ECO:0007669"/>
    <property type="project" value="UniProtKB-ARBA"/>
</dbReference>
<gene>
    <name evidence="11" type="ORF">PHISCL_01591</name>
</gene>
<evidence type="ECO:0000313" key="11">
    <source>
        <dbReference type="EMBL" id="RJE26066.1"/>
    </source>
</evidence>
<feature type="compositionally biased region" description="Basic and acidic residues" evidence="8">
    <location>
        <begin position="658"/>
        <end position="669"/>
    </location>
</feature>
<feature type="compositionally biased region" description="Low complexity" evidence="8">
    <location>
        <begin position="212"/>
        <end position="222"/>
    </location>
</feature>
<evidence type="ECO:0000256" key="6">
    <source>
        <dbReference type="ARBA" id="ARBA00023242"/>
    </source>
</evidence>
<dbReference type="SUPFAM" id="SSF48464">
    <property type="entry name" value="ENTH/VHS domain"/>
    <property type="match status" value="1"/>
</dbReference>
<dbReference type="Pfam" id="PF04818">
    <property type="entry name" value="CID"/>
    <property type="match status" value="1"/>
</dbReference>
<keyword evidence="2" id="KW-0597">Phosphoprotein</keyword>
<dbReference type="InterPro" id="IPR035979">
    <property type="entry name" value="RBD_domain_sf"/>
</dbReference>
<feature type="compositionally biased region" description="Basic and acidic residues" evidence="8">
    <location>
        <begin position="388"/>
        <end position="399"/>
    </location>
</feature>
<dbReference type="PANTHER" id="PTHR14089:SF2">
    <property type="entry name" value="PRE-MRNA-SPLICING FACTOR CWC2"/>
    <property type="match status" value="1"/>
</dbReference>
<feature type="domain" description="RRM" evidence="9">
    <location>
        <begin position="504"/>
        <end position="574"/>
    </location>
</feature>
<dbReference type="GO" id="GO:0006369">
    <property type="term" value="P:termination of RNA polymerase II transcription"/>
    <property type="evidence" value="ECO:0007669"/>
    <property type="project" value="UniProtKB-ARBA"/>
</dbReference>
<comment type="caution">
    <text evidence="11">The sequence shown here is derived from an EMBL/GenBank/DDBJ whole genome shotgun (WGS) entry which is preliminary data.</text>
</comment>
<dbReference type="STRING" id="2070753.A0A3A2ZSN9"/>
<keyword evidence="5" id="KW-0508">mRNA splicing</keyword>
<evidence type="ECO:0000256" key="8">
    <source>
        <dbReference type="SAM" id="MobiDB-lite"/>
    </source>
</evidence>
<feature type="compositionally biased region" description="Polar residues" evidence="8">
    <location>
        <begin position="223"/>
        <end position="252"/>
    </location>
</feature>
<dbReference type="FunFam" id="1.25.40.90:FF:000026">
    <property type="entry name" value="RNA binding protein Nrd1"/>
    <property type="match status" value="1"/>
</dbReference>
<dbReference type="OrthoDB" id="79367at2759"/>
<evidence type="ECO:0000256" key="7">
    <source>
        <dbReference type="PROSITE-ProRule" id="PRU00176"/>
    </source>
</evidence>
<keyword evidence="3" id="KW-0507">mRNA processing</keyword>
<evidence type="ECO:0000259" key="9">
    <source>
        <dbReference type="PROSITE" id="PS50102"/>
    </source>
</evidence>
<dbReference type="CDD" id="cd16984">
    <property type="entry name" value="CID_Nrd1_like"/>
    <property type="match status" value="1"/>
</dbReference>
<feature type="compositionally biased region" description="Polar residues" evidence="8">
    <location>
        <begin position="154"/>
        <end position="164"/>
    </location>
</feature>
<dbReference type="GO" id="GO:0036002">
    <property type="term" value="F:pre-mRNA binding"/>
    <property type="evidence" value="ECO:0007669"/>
    <property type="project" value="TreeGrafter"/>
</dbReference>
<dbReference type="Gene3D" id="1.25.40.90">
    <property type="match status" value="1"/>
</dbReference>
<keyword evidence="6" id="KW-0539">Nucleus</keyword>
<evidence type="ECO:0000313" key="12">
    <source>
        <dbReference type="Proteomes" id="UP000266188"/>
    </source>
</evidence>
<feature type="domain" description="CID" evidence="10">
    <location>
        <begin position="1"/>
        <end position="154"/>
    </location>
</feature>
<evidence type="ECO:0000256" key="5">
    <source>
        <dbReference type="ARBA" id="ARBA00023187"/>
    </source>
</evidence>
<accession>A0A3A2ZSN9</accession>
<organism evidence="11 12">
    <name type="scientific">Aspergillus sclerotialis</name>
    <dbReference type="NCBI Taxonomy" id="2070753"/>
    <lineage>
        <taxon>Eukaryota</taxon>
        <taxon>Fungi</taxon>
        <taxon>Dikarya</taxon>
        <taxon>Ascomycota</taxon>
        <taxon>Pezizomycotina</taxon>
        <taxon>Eurotiomycetes</taxon>
        <taxon>Eurotiomycetidae</taxon>
        <taxon>Eurotiales</taxon>
        <taxon>Aspergillaceae</taxon>
        <taxon>Aspergillus</taxon>
        <taxon>Aspergillus subgen. Polypaecilum</taxon>
    </lineage>
</organism>
<dbReference type="GO" id="GO:0000974">
    <property type="term" value="C:Prp19 complex"/>
    <property type="evidence" value="ECO:0007669"/>
    <property type="project" value="TreeGrafter"/>
</dbReference>
<keyword evidence="3" id="KW-0747">Spliceosome</keyword>
<protein>
    <submittedName>
        <fullName evidence="11">RNA binding protein Nrd1</fullName>
    </submittedName>
</protein>
<dbReference type="GO" id="GO:0010629">
    <property type="term" value="P:negative regulation of gene expression"/>
    <property type="evidence" value="ECO:0007669"/>
    <property type="project" value="UniProtKB-ARBA"/>
</dbReference>
<dbReference type="SMART" id="SM00360">
    <property type="entry name" value="RRM"/>
    <property type="match status" value="1"/>
</dbReference>
<dbReference type="Proteomes" id="UP000266188">
    <property type="component" value="Unassembled WGS sequence"/>
</dbReference>
<dbReference type="SUPFAM" id="SSF54928">
    <property type="entry name" value="RNA-binding domain, RBD"/>
    <property type="match status" value="1"/>
</dbReference>
<feature type="compositionally biased region" description="Basic and acidic residues" evidence="8">
    <location>
        <begin position="414"/>
        <end position="460"/>
    </location>
</feature>
<feature type="region of interest" description="Disordered" evidence="8">
    <location>
        <begin position="368"/>
        <end position="487"/>
    </location>
</feature>
<evidence type="ECO:0000256" key="3">
    <source>
        <dbReference type="ARBA" id="ARBA00022728"/>
    </source>
</evidence>
<dbReference type="InterPro" id="IPR008942">
    <property type="entry name" value="ENTH_VHS"/>
</dbReference>
<dbReference type="GO" id="GO:0008380">
    <property type="term" value="P:RNA splicing"/>
    <property type="evidence" value="ECO:0007669"/>
    <property type="project" value="UniProtKB-KW"/>
</dbReference>
<evidence type="ECO:0000256" key="2">
    <source>
        <dbReference type="ARBA" id="ARBA00022553"/>
    </source>
</evidence>
<dbReference type="Gene3D" id="3.30.70.330">
    <property type="match status" value="1"/>
</dbReference>
<dbReference type="PANTHER" id="PTHR14089">
    <property type="entry name" value="PRE-MRNA-SPLICING FACTOR RBM22"/>
    <property type="match status" value="1"/>
</dbReference>
<feature type="region of interest" description="Disordered" evidence="8">
    <location>
        <begin position="154"/>
        <end position="196"/>
    </location>
</feature>
<reference evidence="12" key="1">
    <citation type="submission" date="2017-02" db="EMBL/GenBank/DDBJ databases">
        <authorList>
            <person name="Tafer H."/>
            <person name="Lopandic K."/>
        </authorList>
    </citation>
    <scope>NUCLEOTIDE SEQUENCE [LARGE SCALE GENOMIC DNA]</scope>
    <source>
        <strain evidence="12">CBS 366.77</strain>
    </source>
</reference>
<feature type="region of interest" description="Disordered" evidence="8">
    <location>
        <begin position="209"/>
        <end position="259"/>
    </location>
</feature>
<feature type="compositionally biased region" description="Low complexity" evidence="8">
    <location>
        <begin position="693"/>
        <end position="709"/>
    </location>
</feature>
<evidence type="ECO:0000256" key="4">
    <source>
        <dbReference type="ARBA" id="ARBA00022884"/>
    </source>
</evidence>
<dbReference type="InterPro" id="IPR000504">
    <property type="entry name" value="RRM_dom"/>
</dbReference>
<evidence type="ECO:0000256" key="1">
    <source>
        <dbReference type="ARBA" id="ARBA00004123"/>
    </source>
</evidence>
<name>A0A3A2ZSN9_9EURO</name>
<feature type="region of interest" description="Disordered" evidence="8">
    <location>
        <begin position="638"/>
        <end position="729"/>
    </location>
</feature>
<dbReference type="PROSITE" id="PS51391">
    <property type="entry name" value="CID"/>
    <property type="match status" value="1"/>
</dbReference>
<dbReference type="GO" id="GO:0031124">
    <property type="term" value="P:mRNA 3'-end processing"/>
    <property type="evidence" value="ECO:0007669"/>
    <property type="project" value="UniProtKB-ARBA"/>
</dbReference>
<sequence>MSSAVAEVDNYLQSMLALKPPGVSGSKINSITSLCVANVQNESVLIQKIYTHFKKAPGTHKLGVLYVVDSVTRQWVEAARKAGQPSGGAAPDGTYAAGVNRVTELLPVLMTDIINNAPENQKDKIRKLVDIWERGYTFPASMLASFKDKLNAPASQNVESTTPEGSPAPSFNPLMGSNQQQQQGANGTTPGQQAPDTSSILKALADMAKQNTAAPAAPTMTAQSNPLSALTQQNSAPQPAPSTVEQASQPPNGQAGAVNPYAASTMPMPFAGLGNVTQNPTLVQPQSQSHTPNPLTAAQNPLAALLPQASAPPAQPMPAMGTDPLQQQFQLLQLLAAQGIPQEQWGTALQILSLSNAANMGNINPGQAAGYSNLPGQNINAWGSRPDSQSRDDRDRDYIRSPPGQYRRRSRSPGWDRRRDVSPPRRRDSPVYGEYHGDSPGRRGGDSRDMRGRRPNDYRQRSPPGRRRRSPSPPRKDPTLPPPGPKLIEWDYSIGQGNIKVLSRTLFVGGVTSSEAHLRSLFNRYGVVQTCIVNIDKRHAFIKMISRQDAVSARDGMESYRTGDMQLRTRWGVGFGPRDCSDYQTGISVIPIDRLTEADRKWMLTAEYGGTGGKPIETGMVVEEPDIEIGAGVSSKAISRRIATDTGGKRGPISSRTNQDRFQRPEREGPLSGAGPADRDASSANVGVPPAVPGFGFSFPGMPVFPPGFMMGGAQAGSAPSQPPPPGQS</sequence>
<dbReference type="GO" id="GO:0017070">
    <property type="term" value="F:U6 snRNA binding"/>
    <property type="evidence" value="ECO:0007669"/>
    <property type="project" value="TreeGrafter"/>
</dbReference>
<dbReference type="GO" id="GO:0071006">
    <property type="term" value="C:U2-type catalytic step 1 spliceosome"/>
    <property type="evidence" value="ECO:0007669"/>
    <property type="project" value="TreeGrafter"/>
</dbReference>
<proteinExistence type="predicted"/>
<dbReference type="InterPro" id="IPR012677">
    <property type="entry name" value="Nucleotide-bd_a/b_plait_sf"/>
</dbReference>
<dbReference type="GO" id="GO:0071007">
    <property type="term" value="C:U2-type catalytic step 2 spliceosome"/>
    <property type="evidence" value="ECO:0007669"/>
    <property type="project" value="TreeGrafter"/>
</dbReference>
<dbReference type="FunFam" id="3.30.70.330:FF:000397">
    <property type="entry name" value="RNA binding protein Nrd1"/>
    <property type="match status" value="1"/>
</dbReference>